<dbReference type="InterPro" id="IPR000847">
    <property type="entry name" value="LysR_HTH_N"/>
</dbReference>
<dbReference type="PANTHER" id="PTHR30537">
    <property type="entry name" value="HTH-TYPE TRANSCRIPTIONAL REGULATOR"/>
    <property type="match status" value="1"/>
</dbReference>
<dbReference type="Proteomes" id="UP000190092">
    <property type="component" value="Unassembled WGS sequence"/>
</dbReference>
<dbReference type="OrthoDB" id="9794694at2"/>
<dbReference type="Gene3D" id="3.40.190.10">
    <property type="entry name" value="Periplasmic binding protein-like II"/>
    <property type="match status" value="2"/>
</dbReference>
<keyword evidence="3" id="KW-0238">DNA-binding</keyword>
<dbReference type="GO" id="GO:0006351">
    <property type="term" value="P:DNA-templated transcription"/>
    <property type="evidence" value="ECO:0007669"/>
    <property type="project" value="TreeGrafter"/>
</dbReference>
<evidence type="ECO:0000313" key="6">
    <source>
        <dbReference type="EMBL" id="SKA35568.1"/>
    </source>
</evidence>
<dbReference type="InterPro" id="IPR036388">
    <property type="entry name" value="WH-like_DNA-bd_sf"/>
</dbReference>
<keyword evidence="4" id="KW-0804">Transcription</keyword>
<dbReference type="CDD" id="cd08432">
    <property type="entry name" value="PBP2_GcdR_TrpI_HvrB_AmpR_like"/>
    <property type="match status" value="1"/>
</dbReference>
<dbReference type="Pfam" id="PF03466">
    <property type="entry name" value="LysR_substrate"/>
    <property type="match status" value="1"/>
</dbReference>
<organism evidence="6 7">
    <name type="scientific">Enhydrobacter aerosaccus</name>
    <dbReference type="NCBI Taxonomy" id="225324"/>
    <lineage>
        <taxon>Bacteria</taxon>
        <taxon>Pseudomonadati</taxon>
        <taxon>Pseudomonadota</taxon>
        <taxon>Alphaproteobacteria</taxon>
        <taxon>Hyphomicrobiales</taxon>
        <taxon>Enhydrobacter</taxon>
    </lineage>
</organism>
<dbReference type="InterPro" id="IPR058163">
    <property type="entry name" value="LysR-type_TF_proteobact-type"/>
</dbReference>
<accession>A0A1T4T5X7</accession>
<dbReference type="Gene3D" id="1.10.10.10">
    <property type="entry name" value="Winged helix-like DNA-binding domain superfamily/Winged helix DNA-binding domain"/>
    <property type="match status" value="1"/>
</dbReference>
<comment type="similarity">
    <text evidence="1">Belongs to the LysR transcriptional regulatory family.</text>
</comment>
<dbReference type="SUPFAM" id="SSF53850">
    <property type="entry name" value="Periplasmic binding protein-like II"/>
    <property type="match status" value="1"/>
</dbReference>
<feature type="domain" description="HTH lysR-type" evidence="5">
    <location>
        <begin position="17"/>
        <end position="74"/>
    </location>
</feature>
<keyword evidence="2" id="KW-0805">Transcription regulation</keyword>
<gene>
    <name evidence="6" type="ORF">SAMN02745126_05683</name>
</gene>
<evidence type="ECO:0000259" key="5">
    <source>
        <dbReference type="PROSITE" id="PS50931"/>
    </source>
</evidence>
<dbReference type="InterPro" id="IPR036390">
    <property type="entry name" value="WH_DNA-bd_sf"/>
</dbReference>
<keyword evidence="7" id="KW-1185">Reference proteome</keyword>
<evidence type="ECO:0000256" key="4">
    <source>
        <dbReference type="ARBA" id="ARBA00023163"/>
    </source>
</evidence>
<dbReference type="InterPro" id="IPR005119">
    <property type="entry name" value="LysR_subst-bd"/>
</dbReference>
<dbReference type="PROSITE" id="PS50931">
    <property type="entry name" value="HTH_LYSR"/>
    <property type="match status" value="1"/>
</dbReference>
<sequence length="307" mass="34122">MLSAHRFSCAKPWVVAIRFDLLHTFVVVARERSMKAAAERLSVTPGAISQRIRLLEEAAGQRLFVRGRDGVRLASKGETLFAALDAPFHAIEAADRGLGKNAARRVVVSMMSSFASGWLVPRLGRFARRHPDIEVVVETGPRLVDLAREPVDMAIRHGLGNYPGLDATKLIAPELVVVASPRLLRSGPPLAAPADCLRYTLLHDIDRGDWPLWFEAQGVAVPKRLKGPSFSDDHLVVRAAVAGQGLALVRDVYAQDELRSGRLVKALKTRWPARFAYYAVTRAGREHSPALRHFKRWLVEEAKRDRR</sequence>
<protein>
    <submittedName>
        <fullName evidence="6">LysR family transcriptional regulator, glycine cleavage system transcriptional activator</fullName>
    </submittedName>
</protein>
<name>A0A1T4T5X7_9HYPH</name>
<evidence type="ECO:0000313" key="7">
    <source>
        <dbReference type="Proteomes" id="UP000190092"/>
    </source>
</evidence>
<reference evidence="7" key="1">
    <citation type="submission" date="2017-02" db="EMBL/GenBank/DDBJ databases">
        <authorList>
            <person name="Varghese N."/>
            <person name="Submissions S."/>
        </authorList>
    </citation>
    <scope>NUCLEOTIDE SEQUENCE [LARGE SCALE GENOMIC DNA]</scope>
    <source>
        <strain evidence="7">ATCC 27094</strain>
    </source>
</reference>
<dbReference type="GO" id="GO:0003700">
    <property type="term" value="F:DNA-binding transcription factor activity"/>
    <property type="evidence" value="ECO:0007669"/>
    <property type="project" value="InterPro"/>
</dbReference>
<dbReference type="Pfam" id="PF00126">
    <property type="entry name" value="HTH_1"/>
    <property type="match status" value="1"/>
</dbReference>
<dbReference type="STRING" id="225324.SAMN02745126_05683"/>
<evidence type="ECO:0000256" key="2">
    <source>
        <dbReference type="ARBA" id="ARBA00023015"/>
    </source>
</evidence>
<dbReference type="PANTHER" id="PTHR30537:SF26">
    <property type="entry name" value="GLYCINE CLEAVAGE SYSTEM TRANSCRIPTIONAL ACTIVATOR"/>
    <property type="match status" value="1"/>
</dbReference>
<dbReference type="AlphaFoldDB" id="A0A1T4T5X7"/>
<evidence type="ECO:0000256" key="1">
    <source>
        <dbReference type="ARBA" id="ARBA00009437"/>
    </source>
</evidence>
<proteinExistence type="inferred from homology"/>
<dbReference type="EMBL" id="FUWJ01000013">
    <property type="protein sequence ID" value="SKA35568.1"/>
    <property type="molecule type" value="Genomic_DNA"/>
</dbReference>
<dbReference type="SUPFAM" id="SSF46785">
    <property type="entry name" value="Winged helix' DNA-binding domain"/>
    <property type="match status" value="1"/>
</dbReference>
<evidence type="ECO:0000256" key="3">
    <source>
        <dbReference type="ARBA" id="ARBA00023125"/>
    </source>
</evidence>
<dbReference type="GO" id="GO:0043565">
    <property type="term" value="F:sequence-specific DNA binding"/>
    <property type="evidence" value="ECO:0007669"/>
    <property type="project" value="TreeGrafter"/>
</dbReference>